<dbReference type="EMBL" id="WKEU01000191">
    <property type="protein sequence ID" value="MCF5066266.1"/>
    <property type="molecule type" value="Genomic_DNA"/>
</dbReference>
<name>A0A9Q3ZZ67_PSESX</name>
<feature type="chain" id="PRO_5040293333" evidence="1">
    <location>
        <begin position="23"/>
        <end position="420"/>
    </location>
</feature>
<comment type="caution">
    <text evidence="2">The sequence shown here is derived from an EMBL/GenBank/DDBJ whole genome shotgun (WGS) entry which is preliminary data.</text>
</comment>
<evidence type="ECO:0000313" key="2">
    <source>
        <dbReference type="EMBL" id="MCF5066266.1"/>
    </source>
</evidence>
<feature type="signal peptide" evidence="1">
    <location>
        <begin position="1"/>
        <end position="22"/>
    </location>
</feature>
<evidence type="ECO:0000313" key="3">
    <source>
        <dbReference type="Proteomes" id="UP000814207"/>
    </source>
</evidence>
<dbReference type="Proteomes" id="UP000814207">
    <property type="component" value="Unassembled WGS sequence"/>
</dbReference>
<keyword evidence="1" id="KW-0732">Signal</keyword>
<accession>A0A9Q3ZZ67</accession>
<sequence>MKLPASALLLASALLAPAIAHADDAALTDTLKAFTRCDATFFSSLNTHRDAWQAYAPLKQEKNFSWIAVKNRADRQANSVPISAPPIGGLKLLSYADEATDLGSLGLYYYWGFVVEGTVDEVAQRLAPLLEQPARLQKGDGEYIRSELKVGDRWQAIKPRPGTAPGTRNVERVLLVEPEGKQGTQSRISCSVQGGVDAALLVWLRPDIAPVDYPRTVVEPSINDVAVPANVLQRLDSALLQPKFKTLNYTYQATKSDGSKDTPTTVKFAAAAGGLLNKDEIYSENFHVERLVQADLIQLKSKMNGVGDGQVLQTRDIELNVPTLWAPGQTLTAQLRMANVPGKPTDTPIETSLTCQVGQRFPAQQVFASLTGDAIKLECDQGDYKTSRAFIEDLGVALTLETTSSNMRSVYEYKALNVVR</sequence>
<gene>
    <name evidence="2" type="ORF">GIW73_25335</name>
</gene>
<dbReference type="AlphaFoldDB" id="A0A9Q3ZZ67"/>
<proteinExistence type="predicted"/>
<organism evidence="2 3">
    <name type="scientific">Pseudomonas syringae</name>
    <dbReference type="NCBI Taxonomy" id="317"/>
    <lineage>
        <taxon>Bacteria</taxon>
        <taxon>Pseudomonadati</taxon>
        <taxon>Pseudomonadota</taxon>
        <taxon>Gammaproteobacteria</taxon>
        <taxon>Pseudomonadales</taxon>
        <taxon>Pseudomonadaceae</taxon>
        <taxon>Pseudomonas</taxon>
    </lineage>
</organism>
<protein>
    <submittedName>
        <fullName evidence="2">Uncharacterized protein</fullName>
    </submittedName>
</protein>
<evidence type="ECO:0000256" key="1">
    <source>
        <dbReference type="SAM" id="SignalP"/>
    </source>
</evidence>
<reference evidence="2" key="1">
    <citation type="submission" date="2019-11" db="EMBL/GenBank/DDBJ databases">
        <title>Epiphytic Pseudomonas syringae from cherry orchards.</title>
        <authorList>
            <person name="Hulin M.T."/>
        </authorList>
    </citation>
    <scope>NUCLEOTIDE SEQUENCE</scope>
    <source>
        <strain evidence="2">PA-6-9A</strain>
    </source>
</reference>